<dbReference type="OrthoDB" id="825807at2"/>
<organism evidence="1 2">
    <name type="scientific">Algoriphagus kandeliae</name>
    <dbReference type="NCBI Taxonomy" id="2562278"/>
    <lineage>
        <taxon>Bacteria</taxon>
        <taxon>Pseudomonadati</taxon>
        <taxon>Bacteroidota</taxon>
        <taxon>Cytophagia</taxon>
        <taxon>Cytophagales</taxon>
        <taxon>Cyclobacteriaceae</taxon>
        <taxon>Algoriphagus</taxon>
    </lineage>
</organism>
<name>A0A4Y9QZL0_9BACT</name>
<dbReference type="PROSITE" id="PS51257">
    <property type="entry name" value="PROKAR_LIPOPROTEIN"/>
    <property type="match status" value="1"/>
</dbReference>
<evidence type="ECO:0008006" key="3">
    <source>
        <dbReference type="Google" id="ProtNLM"/>
    </source>
</evidence>
<sequence>MKTYSRITSVALAQIYLILLISSCVPVFSDLQNARTLGSGQLEMTPYYTNTGNDSESNGASHIGANIGVGLSDKIDLRAKIDHNWLNGEEDTGTTIIGIGPKFALVPNRIAFFLPVGTGVGGGMGTTWQTQPTLFFTQPIVKDKFELTIAPKYIQGLCEGCGGNFATNFGIAAGKDFSKVSWRAEYGRIFTSDGGIGQFSMGLSFVLNPKK</sequence>
<keyword evidence="2" id="KW-1185">Reference proteome</keyword>
<protein>
    <recommendedName>
        <fullName evidence="3">Outer membrane protein beta-barrel domain-containing protein</fullName>
    </recommendedName>
</protein>
<accession>A0A4Y9QZL0</accession>
<reference evidence="1 2" key="1">
    <citation type="submission" date="2019-03" db="EMBL/GenBank/DDBJ databases">
        <title>Algoriphagus sp. nov, a new strain isolated from root system soil of mangrove plant Kandelia.</title>
        <authorList>
            <person name="Yin Q."/>
            <person name="Wang K."/>
            <person name="Song Z."/>
        </authorList>
    </citation>
    <scope>NUCLEOTIDE SEQUENCE [LARGE SCALE GENOMIC DNA]</scope>
    <source>
        <strain evidence="1 2">XY-J91</strain>
    </source>
</reference>
<gene>
    <name evidence="1" type="ORF">E4S40_02805</name>
</gene>
<comment type="caution">
    <text evidence="1">The sequence shown here is derived from an EMBL/GenBank/DDBJ whole genome shotgun (WGS) entry which is preliminary data.</text>
</comment>
<dbReference type="Proteomes" id="UP000297647">
    <property type="component" value="Unassembled WGS sequence"/>
</dbReference>
<dbReference type="AlphaFoldDB" id="A0A4Y9QZL0"/>
<proteinExistence type="predicted"/>
<evidence type="ECO:0000313" key="2">
    <source>
        <dbReference type="Proteomes" id="UP000297647"/>
    </source>
</evidence>
<evidence type="ECO:0000313" key="1">
    <source>
        <dbReference type="EMBL" id="TFV97597.1"/>
    </source>
</evidence>
<dbReference type="RefSeq" id="WP_135070542.1">
    <property type="nucleotide sequence ID" value="NZ_SPSB01000001.1"/>
</dbReference>
<dbReference type="EMBL" id="SPSB01000001">
    <property type="protein sequence ID" value="TFV97597.1"/>
    <property type="molecule type" value="Genomic_DNA"/>
</dbReference>